<dbReference type="Gene3D" id="3.40.50.150">
    <property type="entry name" value="Vaccinia Virus protein VP39"/>
    <property type="match status" value="1"/>
</dbReference>
<dbReference type="KEGG" id="sid:M164_0998"/>
<evidence type="ECO:0000313" key="2">
    <source>
        <dbReference type="Proteomes" id="UP000001479"/>
    </source>
</evidence>
<dbReference type="InterPro" id="IPR029063">
    <property type="entry name" value="SAM-dependent_MTases_sf"/>
</dbReference>
<accession>C4KG91</accession>
<reference evidence="1 2" key="1">
    <citation type="journal article" date="2009" name="Proc. Natl. Acad. Sci. U.S.A.">
        <title>Biogeography of the Sulfolobus islandicus pan-genome.</title>
        <authorList>
            <person name="Reno M.L."/>
            <person name="Held N.L."/>
            <person name="Fields C.J."/>
            <person name="Burke P.V."/>
            <person name="Whitaker R.J."/>
        </authorList>
    </citation>
    <scope>NUCLEOTIDE SEQUENCE [LARGE SCALE GENOMIC DNA]</scope>
    <source>
        <strain evidence="2">M.16.4 / Kamchatka #3</strain>
    </source>
</reference>
<dbReference type="GeneID" id="7940817"/>
<dbReference type="Proteomes" id="UP000001479">
    <property type="component" value="Chromosome"/>
</dbReference>
<organism evidence="1 2">
    <name type="scientific">Saccharolobus islandicus (strain M.16.4 / Kamchatka #3)</name>
    <name type="common">Sulfolobus islandicus</name>
    <dbReference type="NCBI Taxonomy" id="426118"/>
    <lineage>
        <taxon>Archaea</taxon>
        <taxon>Thermoproteota</taxon>
        <taxon>Thermoprotei</taxon>
        <taxon>Sulfolobales</taxon>
        <taxon>Sulfolobaceae</taxon>
        <taxon>Saccharolobus</taxon>
    </lineage>
</organism>
<name>C4KG91_SACI6</name>
<protein>
    <recommendedName>
        <fullName evidence="3">Methyltransferase</fullName>
    </recommendedName>
</protein>
<dbReference type="SUPFAM" id="SSF53335">
    <property type="entry name" value="S-adenosyl-L-methionine-dependent methyltransferases"/>
    <property type="match status" value="1"/>
</dbReference>
<dbReference type="EMBL" id="CP001402">
    <property type="protein sequence ID" value="ACR41605.1"/>
    <property type="molecule type" value="Genomic_DNA"/>
</dbReference>
<gene>
    <name evidence="1" type="ordered locus">M164_0998</name>
</gene>
<dbReference type="RefSeq" id="WP_012735848.1">
    <property type="nucleotide sequence ID" value="NC_012726.1"/>
</dbReference>
<proteinExistence type="predicted"/>
<sequence length="167" mass="19218">MTRYSNIFKYLKTIEIKQIFFERLSMFINGKFRFFLHPYINEIASNIELYEDPGKLLYNLGVTEDLNINQCINEFGILIENLKQRLLTTKLLYPMNFGLGEKSSFLIYCLIREIKPQLVIETGVANGISTFLILNAIMKNGNGKLYSIDISKDVGVILSEKEKKTGT</sequence>
<evidence type="ECO:0008006" key="3">
    <source>
        <dbReference type="Google" id="ProtNLM"/>
    </source>
</evidence>
<evidence type="ECO:0000313" key="1">
    <source>
        <dbReference type="EMBL" id="ACR41605.1"/>
    </source>
</evidence>
<dbReference type="HOGENOM" id="CLU_1590957_0_0_2"/>
<dbReference type="AlphaFoldDB" id="C4KG91"/>